<evidence type="ECO:0000259" key="3">
    <source>
        <dbReference type="PROSITE" id="PS50158"/>
    </source>
</evidence>
<feature type="region of interest" description="Disordered" evidence="2">
    <location>
        <begin position="299"/>
        <end position="373"/>
    </location>
</feature>
<feature type="compositionally biased region" description="Low complexity" evidence="2">
    <location>
        <begin position="214"/>
        <end position="225"/>
    </location>
</feature>
<feature type="region of interest" description="Disordered" evidence="2">
    <location>
        <begin position="1"/>
        <end position="83"/>
    </location>
</feature>
<dbReference type="SMART" id="SM00343">
    <property type="entry name" value="ZnF_C2HC"/>
    <property type="match status" value="2"/>
</dbReference>
<gene>
    <name evidence="4" type="ORF">CEY00_Acc15925</name>
</gene>
<feature type="region of interest" description="Disordered" evidence="2">
    <location>
        <begin position="199"/>
        <end position="239"/>
    </location>
</feature>
<sequence>MGPKRGRARMVGRGRGSRGATGRGTPIEDVGDQGVASQTQQGVDRGVTSRGRSTRQGAGRGDPTPVVPEAHSGAGGRETAPEVPVIPSQFAREVAAAMLEMERTRHEEIRIQREATSARFREGMKEFRKMNPPSFDGLGDPVVAGHWLSQIHLVNTEAKKCKRFENGLNPSFRLYVISQRIRNFSDLLDCARRVEPKREQRKEFKGSWEPRQMSVGTSSTTSGSFSKKRQRDSTQGSVGQQMFGASIPASSLNPSNPGRISKSHIVCHRCNQPGHIRSECPQRVCYNCGQQGHISTNCPQGKNTHSGVGSVQQQSSGHTSNYQQRNQQQRNQSQQSRQSVASERGSRMERGDASTTSKQFSGQRGGHVQSQGVQGRVYAITDATTIPSQTEPSVVREGEFGYALQKGSGSHLLERKVTPWNLH</sequence>
<keyword evidence="1" id="KW-0863">Zinc-finger</keyword>
<dbReference type="PROSITE" id="PS50158">
    <property type="entry name" value="ZF_CCHC"/>
    <property type="match status" value="2"/>
</dbReference>
<feature type="compositionally biased region" description="Low complexity" evidence="2">
    <location>
        <begin position="304"/>
        <end position="339"/>
    </location>
</feature>
<organism evidence="4 5">
    <name type="scientific">Actinidia chinensis var. chinensis</name>
    <name type="common">Chinese soft-hair kiwi</name>
    <dbReference type="NCBI Taxonomy" id="1590841"/>
    <lineage>
        <taxon>Eukaryota</taxon>
        <taxon>Viridiplantae</taxon>
        <taxon>Streptophyta</taxon>
        <taxon>Embryophyta</taxon>
        <taxon>Tracheophyta</taxon>
        <taxon>Spermatophyta</taxon>
        <taxon>Magnoliopsida</taxon>
        <taxon>eudicotyledons</taxon>
        <taxon>Gunneridae</taxon>
        <taxon>Pentapetalae</taxon>
        <taxon>asterids</taxon>
        <taxon>Ericales</taxon>
        <taxon>Actinidiaceae</taxon>
        <taxon>Actinidia</taxon>
    </lineage>
</organism>
<dbReference type="AlphaFoldDB" id="A0A2R6QP02"/>
<keyword evidence="1" id="KW-0479">Metal-binding</keyword>
<evidence type="ECO:0000256" key="1">
    <source>
        <dbReference type="PROSITE-ProRule" id="PRU00047"/>
    </source>
</evidence>
<dbReference type="GO" id="GO:0008270">
    <property type="term" value="F:zinc ion binding"/>
    <property type="evidence" value="ECO:0007669"/>
    <property type="project" value="UniProtKB-KW"/>
</dbReference>
<dbReference type="OrthoDB" id="1426845at2759"/>
<dbReference type="EMBL" id="NKQK01000014">
    <property type="protein sequence ID" value="PSS11652.1"/>
    <property type="molecule type" value="Genomic_DNA"/>
</dbReference>
<feature type="domain" description="CCHC-type" evidence="3">
    <location>
        <begin position="267"/>
        <end position="282"/>
    </location>
</feature>
<feature type="compositionally biased region" description="Basic and acidic residues" evidence="2">
    <location>
        <begin position="199"/>
        <end position="208"/>
    </location>
</feature>
<evidence type="ECO:0000313" key="5">
    <source>
        <dbReference type="Proteomes" id="UP000241394"/>
    </source>
</evidence>
<proteinExistence type="predicted"/>
<dbReference type="InterPro" id="IPR036875">
    <property type="entry name" value="Znf_CCHC_sf"/>
</dbReference>
<evidence type="ECO:0000256" key="2">
    <source>
        <dbReference type="SAM" id="MobiDB-lite"/>
    </source>
</evidence>
<feature type="compositionally biased region" description="Basic residues" evidence="2">
    <location>
        <begin position="1"/>
        <end position="16"/>
    </location>
</feature>
<feature type="domain" description="CCHC-type" evidence="3">
    <location>
        <begin position="285"/>
        <end position="300"/>
    </location>
</feature>
<dbReference type="InParanoid" id="A0A2R6QP02"/>
<dbReference type="InterPro" id="IPR001878">
    <property type="entry name" value="Znf_CCHC"/>
</dbReference>
<evidence type="ECO:0000313" key="4">
    <source>
        <dbReference type="EMBL" id="PSS11652.1"/>
    </source>
</evidence>
<keyword evidence="1" id="KW-0862">Zinc</keyword>
<dbReference type="Proteomes" id="UP000241394">
    <property type="component" value="Chromosome LG14"/>
</dbReference>
<protein>
    <submittedName>
        <fullName evidence="4">Zinc finger protein</fullName>
    </submittedName>
</protein>
<dbReference type="Pfam" id="PF00098">
    <property type="entry name" value="zf-CCHC"/>
    <property type="match status" value="2"/>
</dbReference>
<accession>A0A2R6QP02</accession>
<reference evidence="4 5" key="1">
    <citation type="submission" date="2017-07" db="EMBL/GenBank/DDBJ databases">
        <title>An improved, manually edited Actinidia chinensis var. chinensis (kiwifruit) genome highlights the challenges associated with draft genomes and gene prediction in plants.</title>
        <authorList>
            <person name="Pilkington S."/>
            <person name="Crowhurst R."/>
            <person name="Hilario E."/>
            <person name="Nardozza S."/>
            <person name="Fraser L."/>
            <person name="Peng Y."/>
            <person name="Gunaseelan K."/>
            <person name="Simpson R."/>
            <person name="Tahir J."/>
            <person name="Deroles S."/>
            <person name="Templeton K."/>
            <person name="Luo Z."/>
            <person name="Davy M."/>
            <person name="Cheng C."/>
            <person name="Mcneilage M."/>
            <person name="Scaglione D."/>
            <person name="Liu Y."/>
            <person name="Zhang Q."/>
            <person name="Datson P."/>
            <person name="De Silva N."/>
            <person name="Gardiner S."/>
            <person name="Bassett H."/>
            <person name="Chagne D."/>
            <person name="Mccallum J."/>
            <person name="Dzierzon H."/>
            <person name="Deng C."/>
            <person name="Wang Y.-Y."/>
            <person name="Barron N."/>
            <person name="Manako K."/>
            <person name="Bowen J."/>
            <person name="Foster T."/>
            <person name="Erridge Z."/>
            <person name="Tiffin H."/>
            <person name="Waite C."/>
            <person name="Davies K."/>
            <person name="Grierson E."/>
            <person name="Laing W."/>
            <person name="Kirk R."/>
            <person name="Chen X."/>
            <person name="Wood M."/>
            <person name="Montefiori M."/>
            <person name="Brummell D."/>
            <person name="Schwinn K."/>
            <person name="Catanach A."/>
            <person name="Fullerton C."/>
            <person name="Li D."/>
            <person name="Meiyalaghan S."/>
            <person name="Nieuwenhuizen N."/>
            <person name="Read N."/>
            <person name="Prakash R."/>
            <person name="Hunter D."/>
            <person name="Zhang H."/>
            <person name="Mckenzie M."/>
            <person name="Knabel M."/>
            <person name="Harris A."/>
            <person name="Allan A."/>
            <person name="Chen A."/>
            <person name="Janssen B."/>
            <person name="Plunkett B."/>
            <person name="Dwamena C."/>
            <person name="Voogd C."/>
            <person name="Leif D."/>
            <person name="Lafferty D."/>
            <person name="Souleyre E."/>
            <person name="Varkonyi-Gasic E."/>
            <person name="Gambi F."/>
            <person name="Hanley J."/>
            <person name="Yao J.-L."/>
            <person name="Cheung J."/>
            <person name="David K."/>
            <person name="Warren B."/>
            <person name="Marsh K."/>
            <person name="Snowden K."/>
            <person name="Lin-Wang K."/>
            <person name="Brian L."/>
            <person name="Martinez-Sanchez M."/>
            <person name="Wang M."/>
            <person name="Ileperuma N."/>
            <person name="Macnee N."/>
            <person name="Campin R."/>
            <person name="Mcatee P."/>
            <person name="Drummond R."/>
            <person name="Espley R."/>
            <person name="Ireland H."/>
            <person name="Wu R."/>
            <person name="Atkinson R."/>
            <person name="Karunairetnam S."/>
            <person name="Bulley S."/>
            <person name="Chunkath S."/>
            <person name="Hanley Z."/>
            <person name="Storey R."/>
            <person name="Thrimawithana A."/>
            <person name="Thomson S."/>
            <person name="David C."/>
            <person name="Testolin R."/>
        </authorList>
    </citation>
    <scope>NUCLEOTIDE SEQUENCE [LARGE SCALE GENOMIC DNA]</scope>
    <source>
        <strain evidence="5">cv. Red5</strain>
        <tissue evidence="4">Young leaf</tissue>
    </source>
</reference>
<name>A0A2R6QP02_ACTCC</name>
<dbReference type="SUPFAM" id="SSF57756">
    <property type="entry name" value="Retrovirus zinc finger-like domains"/>
    <property type="match status" value="1"/>
</dbReference>
<feature type="compositionally biased region" description="Polar residues" evidence="2">
    <location>
        <begin position="353"/>
        <end position="373"/>
    </location>
</feature>
<comment type="caution">
    <text evidence="4">The sequence shown here is derived from an EMBL/GenBank/DDBJ whole genome shotgun (WGS) entry which is preliminary data.</text>
</comment>
<keyword evidence="5" id="KW-1185">Reference proteome</keyword>
<dbReference type="Gene3D" id="4.10.60.10">
    <property type="entry name" value="Zinc finger, CCHC-type"/>
    <property type="match status" value="1"/>
</dbReference>
<dbReference type="GO" id="GO:0003676">
    <property type="term" value="F:nucleic acid binding"/>
    <property type="evidence" value="ECO:0007669"/>
    <property type="project" value="InterPro"/>
</dbReference>
<dbReference type="Gramene" id="PSS11652">
    <property type="protein sequence ID" value="PSS11652"/>
    <property type="gene ID" value="CEY00_Acc15925"/>
</dbReference>
<reference evidence="5" key="2">
    <citation type="journal article" date="2018" name="BMC Genomics">
        <title>A manually annotated Actinidia chinensis var. chinensis (kiwifruit) genome highlights the challenges associated with draft genomes and gene prediction in plants.</title>
        <authorList>
            <person name="Pilkington S.M."/>
            <person name="Crowhurst R."/>
            <person name="Hilario E."/>
            <person name="Nardozza S."/>
            <person name="Fraser L."/>
            <person name="Peng Y."/>
            <person name="Gunaseelan K."/>
            <person name="Simpson R."/>
            <person name="Tahir J."/>
            <person name="Deroles S.C."/>
            <person name="Templeton K."/>
            <person name="Luo Z."/>
            <person name="Davy M."/>
            <person name="Cheng C."/>
            <person name="McNeilage M."/>
            <person name="Scaglione D."/>
            <person name="Liu Y."/>
            <person name="Zhang Q."/>
            <person name="Datson P."/>
            <person name="De Silva N."/>
            <person name="Gardiner S.E."/>
            <person name="Bassett H."/>
            <person name="Chagne D."/>
            <person name="McCallum J."/>
            <person name="Dzierzon H."/>
            <person name="Deng C."/>
            <person name="Wang Y.Y."/>
            <person name="Barron L."/>
            <person name="Manako K."/>
            <person name="Bowen J."/>
            <person name="Foster T.M."/>
            <person name="Erridge Z.A."/>
            <person name="Tiffin H."/>
            <person name="Waite C.N."/>
            <person name="Davies K.M."/>
            <person name="Grierson E.P."/>
            <person name="Laing W.A."/>
            <person name="Kirk R."/>
            <person name="Chen X."/>
            <person name="Wood M."/>
            <person name="Montefiori M."/>
            <person name="Brummell D.A."/>
            <person name="Schwinn K.E."/>
            <person name="Catanach A."/>
            <person name="Fullerton C."/>
            <person name="Li D."/>
            <person name="Meiyalaghan S."/>
            <person name="Nieuwenhuizen N."/>
            <person name="Read N."/>
            <person name="Prakash R."/>
            <person name="Hunter D."/>
            <person name="Zhang H."/>
            <person name="McKenzie M."/>
            <person name="Knabel M."/>
            <person name="Harris A."/>
            <person name="Allan A.C."/>
            <person name="Gleave A."/>
            <person name="Chen A."/>
            <person name="Janssen B.J."/>
            <person name="Plunkett B."/>
            <person name="Ampomah-Dwamena C."/>
            <person name="Voogd C."/>
            <person name="Leif D."/>
            <person name="Lafferty D."/>
            <person name="Souleyre E.J.F."/>
            <person name="Varkonyi-Gasic E."/>
            <person name="Gambi F."/>
            <person name="Hanley J."/>
            <person name="Yao J.L."/>
            <person name="Cheung J."/>
            <person name="David K.M."/>
            <person name="Warren B."/>
            <person name="Marsh K."/>
            <person name="Snowden K.C."/>
            <person name="Lin-Wang K."/>
            <person name="Brian L."/>
            <person name="Martinez-Sanchez M."/>
            <person name="Wang M."/>
            <person name="Ileperuma N."/>
            <person name="Macnee N."/>
            <person name="Campin R."/>
            <person name="McAtee P."/>
            <person name="Drummond R.S.M."/>
            <person name="Espley R.V."/>
            <person name="Ireland H.S."/>
            <person name="Wu R."/>
            <person name="Atkinson R.G."/>
            <person name="Karunairetnam S."/>
            <person name="Bulley S."/>
            <person name="Chunkath S."/>
            <person name="Hanley Z."/>
            <person name="Storey R."/>
            <person name="Thrimawithana A.H."/>
            <person name="Thomson S."/>
            <person name="David C."/>
            <person name="Testolin R."/>
            <person name="Huang H."/>
            <person name="Hellens R.P."/>
            <person name="Schaffer R.J."/>
        </authorList>
    </citation>
    <scope>NUCLEOTIDE SEQUENCE [LARGE SCALE GENOMIC DNA]</scope>
    <source>
        <strain evidence="5">cv. Red5</strain>
    </source>
</reference>